<reference evidence="2 3" key="1">
    <citation type="submission" date="2017-06" db="EMBL/GenBank/DDBJ databases">
        <title>Comparative genomic analysis of Ambrosia Fusariam Clade fungi.</title>
        <authorList>
            <person name="Stajich J.E."/>
            <person name="Carrillo J."/>
            <person name="Kijimoto T."/>
            <person name="Eskalen A."/>
            <person name="O'Donnell K."/>
            <person name="Kasson M."/>
        </authorList>
    </citation>
    <scope>NUCLEOTIDE SEQUENCE [LARGE SCALE GENOMIC DNA]</scope>
    <source>
        <strain evidence="2 3">NRRL62606</strain>
    </source>
</reference>
<evidence type="ECO:0000313" key="3">
    <source>
        <dbReference type="Proteomes" id="UP000287972"/>
    </source>
</evidence>
<dbReference type="AlphaFoldDB" id="A0A428RPH5"/>
<evidence type="ECO:0000313" key="2">
    <source>
        <dbReference type="EMBL" id="RSL79379.1"/>
    </source>
</evidence>
<name>A0A428RPH5_9HYPO</name>
<protein>
    <submittedName>
        <fullName evidence="2">Uncharacterized protein</fullName>
    </submittedName>
</protein>
<sequence length="358" mass="40523">MSKFAAVANFIKKKVPSTVFVRARSWRAPQPITKRAKTPSPKRPQGWRLLKKQLTPLVPIPPANLGRDGDDSTSSQETPSKPPTKRPAATVQQPTQAVTHKTSNVEATRHEQKTTPEKTQEAAEKTQKKTAEKTQKKTAEKKQLKSITHSSWVKPTREIKQPIIRDGVSEHAIKPTVARFEKKMAEGKGFTYNKTDKSNTKYNWKVDWGTPLPQSERISRALAAELEERGIKTDRQYANFWYNLTMKYSKLAGSPVPLFTAKKKALEDVVEEAMQNEKRNKRKARKAEKKKKREEEKKQQQPQGIEAFLLQGTGETADEESNSDESVDMEALIAKMKADEKKQRMLTGVGTSLGYLKK</sequence>
<gene>
    <name evidence="2" type="ORF">CEP51_007398</name>
</gene>
<feature type="region of interest" description="Disordered" evidence="1">
    <location>
        <begin position="272"/>
        <end position="330"/>
    </location>
</feature>
<feature type="compositionally biased region" description="Polar residues" evidence="1">
    <location>
        <begin position="90"/>
        <end position="106"/>
    </location>
</feature>
<keyword evidence="3" id="KW-1185">Reference proteome</keyword>
<feature type="compositionally biased region" description="Acidic residues" evidence="1">
    <location>
        <begin position="316"/>
        <end position="328"/>
    </location>
</feature>
<dbReference type="EMBL" id="NKCL01000176">
    <property type="protein sequence ID" value="RSL79379.1"/>
    <property type="molecule type" value="Genomic_DNA"/>
</dbReference>
<comment type="caution">
    <text evidence="2">The sequence shown here is derived from an EMBL/GenBank/DDBJ whole genome shotgun (WGS) entry which is preliminary data.</text>
</comment>
<proteinExistence type="predicted"/>
<feature type="region of interest" description="Disordered" evidence="1">
    <location>
        <begin position="25"/>
        <end position="148"/>
    </location>
</feature>
<accession>A0A428RPH5</accession>
<feature type="compositionally biased region" description="Basic and acidic residues" evidence="1">
    <location>
        <begin position="107"/>
        <end position="143"/>
    </location>
</feature>
<organism evidence="2 3">
    <name type="scientific">Fusarium floridanum</name>
    <dbReference type="NCBI Taxonomy" id="1325733"/>
    <lineage>
        <taxon>Eukaryota</taxon>
        <taxon>Fungi</taxon>
        <taxon>Dikarya</taxon>
        <taxon>Ascomycota</taxon>
        <taxon>Pezizomycotina</taxon>
        <taxon>Sordariomycetes</taxon>
        <taxon>Hypocreomycetidae</taxon>
        <taxon>Hypocreales</taxon>
        <taxon>Nectriaceae</taxon>
        <taxon>Fusarium</taxon>
        <taxon>Fusarium solani species complex</taxon>
    </lineage>
</organism>
<feature type="compositionally biased region" description="Basic residues" evidence="1">
    <location>
        <begin position="279"/>
        <end position="292"/>
    </location>
</feature>
<evidence type="ECO:0000256" key="1">
    <source>
        <dbReference type="SAM" id="MobiDB-lite"/>
    </source>
</evidence>
<dbReference type="Proteomes" id="UP000287972">
    <property type="component" value="Unassembled WGS sequence"/>
</dbReference>